<dbReference type="Pfam" id="PF00100">
    <property type="entry name" value="Zona_pellucida"/>
    <property type="match status" value="1"/>
</dbReference>
<dbReference type="PANTHER" id="PTHR46560">
    <property type="entry name" value="CYPHER, ISOFORM B"/>
    <property type="match status" value="1"/>
</dbReference>
<dbReference type="AlphaFoldDB" id="A0A6A4VLR8"/>
<sequence>MLPRKRLFALLVVLQAVQVRAQFDMGTFKVVTGRMSRDMTTVAPDASSASPQTVPTASASTATAVETVTEPGAATVELRTTTRIAELLDTVEDSLLPARTAGGNPGAALLPRAGRPADDPPELYSGRSSWDRIREVRRRSMNMTRVERYAYDPGCIYINGTGRNVYEFLIQLNRCGTLGGNNKRDVEAQGRDIAGKNFMWNTVSVQYNSMIEEEWDEHFKVTCEYGYDIWKTVTFPFLDVETQTGNPVVFTLSPPECYMEIRYGYGTTGNRITGPVRVGDPLTLIIYMRSQYDGFDIVVSDCYAHNGADKKISLVDHYGCPVDEKLISPFQGTFSEDGVFETQVYAYMKTFRFTGSPALYIECDVRMCHGACPTQPCHWRRGKRSVPELDTAENKTAEEAQRTQSLALFQALQVLKDDEELERTRSDSSGRPLEADSVCLSSGVLLAAAGVGAFVVLASALACCLFCRRLRRQRKEDEVVETFRPPRMVRPSRLP</sequence>
<keyword evidence="3" id="KW-0472">Membrane</keyword>
<keyword evidence="7" id="KW-1185">Reference proteome</keyword>
<dbReference type="OrthoDB" id="6333343at2759"/>
<feature type="compositionally biased region" description="Low complexity" evidence="2">
    <location>
        <begin position="46"/>
        <end position="63"/>
    </location>
</feature>
<reference evidence="6 7" key="1">
    <citation type="submission" date="2019-07" db="EMBL/GenBank/DDBJ databases">
        <title>Draft genome assembly of a fouling barnacle, Amphibalanus amphitrite (Darwin, 1854): The first reference genome for Thecostraca.</title>
        <authorList>
            <person name="Kim W."/>
        </authorList>
    </citation>
    <scope>NUCLEOTIDE SEQUENCE [LARGE SCALE GENOMIC DNA]</scope>
    <source>
        <strain evidence="6">SNU_AA5</strain>
        <tissue evidence="6">Soma without cirri and trophi</tissue>
    </source>
</reference>
<dbReference type="InterPro" id="IPR042235">
    <property type="entry name" value="ZP-C_dom"/>
</dbReference>
<keyword evidence="4" id="KW-0732">Signal</keyword>
<feature type="transmembrane region" description="Helical" evidence="3">
    <location>
        <begin position="444"/>
        <end position="467"/>
    </location>
</feature>
<feature type="chain" id="PRO_5033874982" description="ZP domain-containing protein" evidence="4">
    <location>
        <begin position="22"/>
        <end position="495"/>
    </location>
</feature>
<comment type="caution">
    <text evidence="6">The sequence shown here is derived from an EMBL/GenBank/DDBJ whole genome shotgun (WGS) entry which is preliminary data.</text>
</comment>
<evidence type="ECO:0000313" key="6">
    <source>
        <dbReference type="EMBL" id="KAF0292290.1"/>
    </source>
</evidence>
<evidence type="ECO:0000256" key="4">
    <source>
        <dbReference type="SAM" id="SignalP"/>
    </source>
</evidence>
<dbReference type="Gene3D" id="2.60.40.4100">
    <property type="entry name" value="Zona pellucida, ZP-C domain"/>
    <property type="match status" value="1"/>
</dbReference>
<evidence type="ECO:0000256" key="3">
    <source>
        <dbReference type="SAM" id="Phobius"/>
    </source>
</evidence>
<dbReference type="InterPro" id="IPR055355">
    <property type="entry name" value="ZP-C"/>
</dbReference>
<keyword evidence="1" id="KW-1015">Disulfide bond</keyword>
<feature type="region of interest" description="Disordered" evidence="2">
    <location>
        <begin position="100"/>
        <end position="126"/>
    </location>
</feature>
<accession>A0A6A4VLR8</accession>
<organism evidence="6 7">
    <name type="scientific">Amphibalanus amphitrite</name>
    <name type="common">Striped barnacle</name>
    <name type="synonym">Balanus amphitrite</name>
    <dbReference type="NCBI Taxonomy" id="1232801"/>
    <lineage>
        <taxon>Eukaryota</taxon>
        <taxon>Metazoa</taxon>
        <taxon>Ecdysozoa</taxon>
        <taxon>Arthropoda</taxon>
        <taxon>Crustacea</taxon>
        <taxon>Multicrustacea</taxon>
        <taxon>Cirripedia</taxon>
        <taxon>Thoracica</taxon>
        <taxon>Thoracicalcarea</taxon>
        <taxon>Balanomorpha</taxon>
        <taxon>Balanoidea</taxon>
        <taxon>Balanidae</taxon>
        <taxon>Amphibalaninae</taxon>
        <taxon>Amphibalanus</taxon>
    </lineage>
</organism>
<dbReference type="PROSITE" id="PS51034">
    <property type="entry name" value="ZP_2"/>
    <property type="match status" value="1"/>
</dbReference>
<dbReference type="PANTHER" id="PTHR46560:SF3">
    <property type="entry name" value="ZP DOMAIN-CONTAINING PROTEIN"/>
    <property type="match status" value="1"/>
</dbReference>
<dbReference type="InterPro" id="IPR001507">
    <property type="entry name" value="ZP_dom"/>
</dbReference>
<name>A0A6A4VLR8_AMPAM</name>
<keyword evidence="3" id="KW-0812">Transmembrane</keyword>
<keyword evidence="3" id="KW-1133">Transmembrane helix</keyword>
<feature type="signal peptide" evidence="4">
    <location>
        <begin position="1"/>
        <end position="21"/>
    </location>
</feature>
<dbReference type="EMBL" id="VIIS01001824">
    <property type="protein sequence ID" value="KAF0292289.1"/>
    <property type="molecule type" value="Genomic_DNA"/>
</dbReference>
<dbReference type="SMART" id="SM00241">
    <property type="entry name" value="ZP"/>
    <property type="match status" value="1"/>
</dbReference>
<proteinExistence type="predicted"/>
<evidence type="ECO:0000256" key="2">
    <source>
        <dbReference type="SAM" id="MobiDB-lite"/>
    </source>
</evidence>
<evidence type="ECO:0000313" key="7">
    <source>
        <dbReference type="Proteomes" id="UP000440578"/>
    </source>
</evidence>
<dbReference type="EMBL" id="VIIS01001824">
    <property type="protein sequence ID" value="KAF0292290.1"/>
    <property type="molecule type" value="Genomic_DNA"/>
</dbReference>
<feature type="domain" description="ZP" evidence="5">
    <location>
        <begin position="122"/>
        <end position="384"/>
    </location>
</feature>
<protein>
    <recommendedName>
        <fullName evidence="5">ZP domain-containing protein</fullName>
    </recommendedName>
</protein>
<dbReference type="Proteomes" id="UP000440578">
    <property type="component" value="Unassembled WGS sequence"/>
</dbReference>
<evidence type="ECO:0000256" key="1">
    <source>
        <dbReference type="ARBA" id="ARBA00023157"/>
    </source>
</evidence>
<evidence type="ECO:0000259" key="5">
    <source>
        <dbReference type="PROSITE" id="PS51034"/>
    </source>
</evidence>
<gene>
    <name evidence="6" type="ORF">FJT64_009716</name>
</gene>
<feature type="region of interest" description="Disordered" evidence="2">
    <location>
        <begin position="42"/>
        <end position="63"/>
    </location>
</feature>